<evidence type="ECO:0000259" key="7">
    <source>
        <dbReference type="Pfam" id="PF16363"/>
    </source>
</evidence>
<dbReference type="OrthoDB" id="9779041at2"/>
<dbReference type="SUPFAM" id="SSF51735">
    <property type="entry name" value="NAD(P)-binding Rossmann-fold domains"/>
    <property type="match status" value="1"/>
</dbReference>
<comment type="catalytic activity">
    <reaction evidence="1">
        <text>GDP-alpha-D-mannose = GDP-4-dehydro-alpha-D-rhamnose + H2O</text>
        <dbReference type="Rhea" id="RHEA:23820"/>
        <dbReference type="ChEBI" id="CHEBI:15377"/>
        <dbReference type="ChEBI" id="CHEBI:57527"/>
        <dbReference type="ChEBI" id="CHEBI:57964"/>
        <dbReference type="EC" id="4.2.1.47"/>
    </reaction>
</comment>
<comment type="caution">
    <text evidence="8">The sequence shown here is derived from an EMBL/GenBank/DDBJ whole genome shotgun (WGS) entry which is preliminary data.</text>
</comment>
<dbReference type="EMBL" id="VFOM01000001">
    <property type="protein sequence ID" value="TQL48635.1"/>
    <property type="molecule type" value="Genomic_DNA"/>
</dbReference>
<evidence type="ECO:0000256" key="5">
    <source>
        <dbReference type="ARBA" id="ARBA00023239"/>
    </source>
</evidence>
<name>A0A542YKL8_9MICO</name>
<evidence type="ECO:0000313" key="8">
    <source>
        <dbReference type="EMBL" id="TQL48635.1"/>
    </source>
</evidence>
<dbReference type="PANTHER" id="PTHR43715:SF1">
    <property type="entry name" value="GDP-MANNOSE 4,6 DEHYDRATASE"/>
    <property type="match status" value="1"/>
</dbReference>
<accession>A0A542YKL8</accession>
<gene>
    <name evidence="8" type="ORF">FB562_1733</name>
</gene>
<evidence type="ECO:0000256" key="1">
    <source>
        <dbReference type="ARBA" id="ARBA00000188"/>
    </source>
</evidence>
<proteinExistence type="inferred from homology"/>
<dbReference type="PANTHER" id="PTHR43715">
    <property type="entry name" value="GDP-MANNOSE 4,6-DEHYDRATASE"/>
    <property type="match status" value="1"/>
</dbReference>
<dbReference type="InterPro" id="IPR006368">
    <property type="entry name" value="GDP_Man_deHydtase"/>
</dbReference>
<organism evidence="8 9">
    <name type="scientific">Homoserinimonas aerilata</name>
    <dbReference type="NCBI Taxonomy" id="1162970"/>
    <lineage>
        <taxon>Bacteria</taxon>
        <taxon>Bacillati</taxon>
        <taxon>Actinomycetota</taxon>
        <taxon>Actinomycetes</taxon>
        <taxon>Micrococcales</taxon>
        <taxon>Microbacteriaceae</taxon>
        <taxon>Homoserinimonas</taxon>
    </lineage>
</organism>
<evidence type="ECO:0000313" key="9">
    <source>
        <dbReference type="Proteomes" id="UP000317998"/>
    </source>
</evidence>
<evidence type="ECO:0000256" key="2">
    <source>
        <dbReference type="ARBA" id="ARBA00001937"/>
    </source>
</evidence>
<dbReference type="InterPro" id="IPR016040">
    <property type="entry name" value="NAD(P)-bd_dom"/>
</dbReference>
<evidence type="ECO:0000256" key="4">
    <source>
        <dbReference type="ARBA" id="ARBA00011989"/>
    </source>
</evidence>
<dbReference type="RefSeq" id="WP_141880713.1">
    <property type="nucleotide sequence ID" value="NZ_VFOM01000001.1"/>
</dbReference>
<evidence type="ECO:0000256" key="6">
    <source>
        <dbReference type="ARBA" id="ARBA00059383"/>
    </source>
</evidence>
<dbReference type="FunFam" id="3.40.50.720:FF:000924">
    <property type="entry name" value="GDP-mannose 4,6 dehydratase"/>
    <property type="match status" value="1"/>
</dbReference>
<dbReference type="Gene3D" id="3.40.50.720">
    <property type="entry name" value="NAD(P)-binding Rossmann-like Domain"/>
    <property type="match status" value="1"/>
</dbReference>
<evidence type="ECO:0000256" key="3">
    <source>
        <dbReference type="ARBA" id="ARBA00009263"/>
    </source>
</evidence>
<reference evidence="8 9" key="1">
    <citation type="submission" date="2019-06" db="EMBL/GenBank/DDBJ databases">
        <title>Sequencing the genomes of 1000 actinobacteria strains.</title>
        <authorList>
            <person name="Klenk H.-P."/>
        </authorList>
    </citation>
    <scope>NUCLEOTIDE SEQUENCE [LARGE SCALE GENOMIC DNA]</scope>
    <source>
        <strain evidence="8 9">DSM 26477</strain>
    </source>
</reference>
<dbReference type="Proteomes" id="UP000317998">
    <property type="component" value="Unassembled WGS sequence"/>
</dbReference>
<comment type="cofactor">
    <cofactor evidence="2">
        <name>NADP(+)</name>
        <dbReference type="ChEBI" id="CHEBI:58349"/>
    </cofactor>
</comment>
<dbReference type="Gene3D" id="3.90.25.10">
    <property type="entry name" value="UDP-galactose 4-epimerase, domain 1"/>
    <property type="match status" value="1"/>
</dbReference>
<comment type="function">
    <text evidence="6">Catalyzes the conversion of GDP-D-mannose to GDP-4-dehydro-6-deoxy-D-mannose.</text>
</comment>
<keyword evidence="5" id="KW-0456">Lyase</keyword>
<protein>
    <recommendedName>
        <fullName evidence="4">GDP-mannose 4,6-dehydratase</fullName>
        <ecNumber evidence="4">4.2.1.47</ecNumber>
    </recommendedName>
</protein>
<dbReference type="CDD" id="cd05260">
    <property type="entry name" value="GDP_MD_SDR_e"/>
    <property type="match status" value="1"/>
</dbReference>
<sequence>MSIAFVTGITGQDGSYLVDDLVADGVEVHGLVRSSDEAVEELRARHPGIVLHEGDLAESASLKQLVLDVGPDRVFNLGGISSVAFSWQHPEQTARITGLSVATLLQACLEVQQRDDRPVRFVQASSSEIFGNPPSSPQDESTPIRPTSPYGAAKAYAHHLVGVYRAQGLHASSCILYNHESTRRPEAFVTRKITAGVARIAAGRQDVLSMGSLDVRRDWGWAPDYVRALQLAQQHETADDYVVATGETHTVEEFVGAAFAAAGIDDWRQLVEIDPRFIRPAEISSMQGDASKAREVLGWSPSVAFDELVARMVRHDLTLVEDTRH</sequence>
<keyword evidence="9" id="KW-1185">Reference proteome</keyword>
<dbReference type="GO" id="GO:0008446">
    <property type="term" value="F:GDP-mannose 4,6-dehydratase activity"/>
    <property type="evidence" value="ECO:0007669"/>
    <property type="project" value="UniProtKB-EC"/>
</dbReference>
<feature type="domain" description="NAD(P)-binding" evidence="7">
    <location>
        <begin position="5"/>
        <end position="312"/>
    </location>
</feature>
<dbReference type="EC" id="4.2.1.47" evidence="4"/>
<comment type="similarity">
    <text evidence="3">Belongs to the NAD(P)-dependent epimerase/dehydratase family. GDP-mannose 4,6-dehydratase subfamily.</text>
</comment>
<dbReference type="InterPro" id="IPR036291">
    <property type="entry name" value="NAD(P)-bd_dom_sf"/>
</dbReference>
<dbReference type="GO" id="GO:0042351">
    <property type="term" value="P:'de novo' GDP-L-fucose biosynthetic process"/>
    <property type="evidence" value="ECO:0007669"/>
    <property type="project" value="TreeGrafter"/>
</dbReference>
<dbReference type="Pfam" id="PF16363">
    <property type="entry name" value="GDP_Man_Dehyd"/>
    <property type="match status" value="1"/>
</dbReference>
<dbReference type="AlphaFoldDB" id="A0A542YKL8"/>